<dbReference type="EMBL" id="CP063407">
    <property type="protein sequence ID" value="QSZ32522.1"/>
    <property type="molecule type" value="Genomic_DNA"/>
</dbReference>
<dbReference type="CDD" id="cd11566">
    <property type="entry name" value="eIF1_SUI1"/>
    <property type="match status" value="1"/>
</dbReference>
<reference evidence="5" key="1">
    <citation type="submission" date="2020-10" db="EMBL/GenBank/DDBJ databases">
        <title>Genome Sequence of Monilinia vaccinii-corymbosi Sheds Light on Mummy Berry Disease Infection of Blueberry and Mating Type.</title>
        <authorList>
            <person name="Yow A.G."/>
            <person name="Zhang Y."/>
            <person name="Bansal K."/>
            <person name="Eacker S.M."/>
            <person name="Sullivan S."/>
            <person name="Liachko I."/>
            <person name="Cubeta M.A."/>
            <person name="Rollins J.A."/>
            <person name="Ashrafi H."/>
        </authorList>
    </citation>
    <scope>NUCLEOTIDE SEQUENCE</scope>
    <source>
        <strain evidence="5">RL-1</strain>
    </source>
</reference>
<dbReference type="InterPro" id="IPR005874">
    <property type="entry name" value="SUI1_euk"/>
</dbReference>
<dbReference type="GO" id="GO:0003743">
    <property type="term" value="F:translation initiation factor activity"/>
    <property type="evidence" value="ECO:0007669"/>
    <property type="project" value="InterPro"/>
</dbReference>
<evidence type="ECO:0000313" key="5">
    <source>
        <dbReference type="EMBL" id="QSZ32522.1"/>
    </source>
</evidence>
<dbReference type="Gene3D" id="3.30.780.10">
    <property type="entry name" value="SUI1-like domain"/>
    <property type="match status" value="1"/>
</dbReference>
<evidence type="ECO:0000256" key="1">
    <source>
        <dbReference type="ARBA" id="ARBA00005422"/>
    </source>
</evidence>
<evidence type="ECO:0000313" key="6">
    <source>
        <dbReference type="Proteomes" id="UP000672032"/>
    </source>
</evidence>
<feature type="domain" description="SUI1" evidence="4">
    <location>
        <begin position="57"/>
        <end position="114"/>
    </location>
</feature>
<dbReference type="PROSITE" id="PS50296">
    <property type="entry name" value="SUI1"/>
    <property type="match status" value="1"/>
</dbReference>
<feature type="region of interest" description="Disordered" evidence="3">
    <location>
        <begin position="30"/>
        <end position="57"/>
    </location>
</feature>
<evidence type="ECO:0000259" key="4">
    <source>
        <dbReference type="PROSITE" id="PS50296"/>
    </source>
</evidence>
<evidence type="ECO:0000256" key="2">
    <source>
        <dbReference type="ARBA" id="ARBA00022917"/>
    </source>
</evidence>
<protein>
    <recommendedName>
        <fullName evidence="4">SUI1 domain-containing protein</fullName>
    </recommendedName>
</protein>
<dbReference type="SUPFAM" id="SSF55159">
    <property type="entry name" value="eIF1-like"/>
    <property type="match status" value="1"/>
</dbReference>
<sequence>MLSQCEYSQIENLKSFDPFADSGEVNLRSTNKIHIRAEQTRGPAKKTGDGKSKPHMVTTVAGIPDKFDKKKIVQFFKKKLASGVKVVGDEKWGEVIQAQGDCREQLREFLVAEDGLALSRHLVAVHG</sequence>
<organism evidence="5 6">
    <name type="scientific">Monilinia vaccinii-corymbosi</name>
    <dbReference type="NCBI Taxonomy" id="61207"/>
    <lineage>
        <taxon>Eukaryota</taxon>
        <taxon>Fungi</taxon>
        <taxon>Dikarya</taxon>
        <taxon>Ascomycota</taxon>
        <taxon>Pezizomycotina</taxon>
        <taxon>Leotiomycetes</taxon>
        <taxon>Helotiales</taxon>
        <taxon>Sclerotiniaceae</taxon>
        <taxon>Monilinia</taxon>
    </lineage>
</organism>
<comment type="similarity">
    <text evidence="1">Belongs to the SUI1 family.</text>
</comment>
<dbReference type="Pfam" id="PF01253">
    <property type="entry name" value="SUI1"/>
    <property type="match status" value="1"/>
</dbReference>
<name>A0A8A3PBN7_9HELO</name>
<dbReference type="AlphaFoldDB" id="A0A8A3PBN7"/>
<dbReference type="Proteomes" id="UP000672032">
    <property type="component" value="Chromosome 3"/>
</dbReference>
<dbReference type="InterPro" id="IPR001950">
    <property type="entry name" value="SUI1"/>
</dbReference>
<evidence type="ECO:0000256" key="3">
    <source>
        <dbReference type="SAM" id="MobiDB-lite"/>
    </source>
</evidence>
<gene>
    <name evidence="5" type="ORF">DSL72_002100</name>
</gene>
<accession>A0A8A3PBN7</accession>
<dbReference type="InterPro" id="IPR036877">
    <property type="entry name" value="SUI1_dom_sf"/>
</dbReference>
<dbReference type="PANTHER" id="PTHR10388">
    <property type="entry name" value="EUKARYOTIC TRANSLATION INITIATION FACTOR SUI1"/>
    <property type="match status" value="1"/>
</dbReference>
<proteinExistence type="inferred from homology"/>
<keyword evidence="2" id="KW-0648">Protein biosynthesis</keyword>
<keyword evidence="6" id="KW-1185">Reference proteome</keyword>
<dbReference type="OrthoDB" id="10248435at2759"/>